<keyword evidence="3" id="KW-0325">Glycoprotein</keyword>
<dbReference type="PANTHER" id="PTHR44337:SF22">
    <property type="entry name" value="HEPACAM FAMILY MEMBER 2-LIKE"/>
    <property type="match status" value="1"/>
</dbReference>
<dbReference type="InterPro" id="IPR003598">
    <property type="entry name" value="Ig_sub2"/>
</dbReference>
<evidence type="ECO:0000313" key="9">
    <source>
        <dbReference type="Ensembl" id="ENSKMAP00000026444.1"/>
    </source>
</evidence>
<dbReference type="Proteomes" id="UP000264800">
    <property type="component" value="Unplaced"/>
</dbReference>
<dbReference type="AlphaFoldDB" id="A0A3Q3BM46"/>
<evidence type="ECO:0000256" key="4">
    <source>
        <dbReference type="ARBA" id="ARBA00023319"/>
    </source>
</evidence>
<evidence type="ECO:0000256" key="3">
    <source>
        <dbReference type="ARBA" id="ARBA00023180"/>
    </source>
</evidence>
<feature type="compositionally biased region" description="Polar residues" evidence="5">
    <location>
        <begin position="757"/>
        <end position="784"/>
    </location>
</feature>
<keyword evidence="10" id="KW-1185">Reference proteome</keyword>
<evidence type="ECO:0000256" key="1">
    <source>
        <dbReference type="ARBA" id="ARBA00022729"/>
    </source>
</evidence>
<dbReference type="InterPro" id="IPR007110">
    <property type="entry name" value="Ig-like_dom"/>
</dbReference>
<evidence type="ECO:0000256" key="6">
    <source>
        <dbReference type="SAM" id="Phobius"/>
    </source>
</evidence>
<dbReference type="InterPro" id="IPR003599">
    <property type="entry name" value="Ig_sub"/>
</dbReference>
<feature type="chain" id="PRO_5018661677" evidence="7">
    <location>
        <begin position="23"/>
        <end position="1017"/>
    </location>
</feature>
<evidence type="ECO:0000256" key="7">
    <source>
        <dbReference type="SAM" id="SignalP"/>
    </source>
</evidence>
<sequence>MSQPVLLIRLSLAVLLSADVLAQNPITIQFQRDPVLIQTSTEILFTVPSLSPTQVFSAIWKYRDTVTVGSWSSAGPVVNPGTQFETRTTITANQLRIGNGRLEDAGSYTLEVIPSGSSGLTANSKSVQLRVFDPVIGVSLSVPSTIVENNTVSMSCTWTSGTEVTVQWSKGGVTITADSRITISGGSLVISSAIRSDAGDYVCNASNPASFQTATRSLTVYYGPDTPALTIDRPKQCVGGGDVQVGQTVRITCTSASLPAASFSWQRDGQPITGQPNTGVLTLQTTLTSESGQYVCIAENSITGRTSRQTTDLAVVDVCFDGGEVAGIVIGSFLGLLIIILLIILLIFLVRRRMVQQRRRENVFVQKTNPNQGPIPPDPQTNNVRDLDQGLQPPLFTNTQTRQPDHLIPTQHERRGNLQSLPLNGLHHSDTQQNNGRANRRPHNSTQNINSYPDNGIDNPAFTHAEAQNANALPNSQQQNPNVLIQTGGDQGANQHPAVQVSLNTLPQTNNSQIPTINVNLNSYPANSQQTQQDRSHPFAETNNNAAQMQLTNARQSNPTIQSVQSHQMDPRLHDHVYPDHQAQSGLIPTGYTHLNSVNTSQQNVNTQTYQQEPEPPRRSDRNSGGTDTTPRSTHRQMPWDRLRGTPAYPSDTFQTVHPLPEVDSDSVDYTREYTTHPIIREERTASRPQPQSQTVSRRRTPTRRDPPSEESEARSRSADRHHHHPNTASVPQHERSHHTQRNPHTQRESAQPDIRGSQTAPRQETTHSNNPQALPLMSQQASAGHSAVPRGPTAQQGLTAPQSADIRALADPNHLQQAHMTQQHIAAPFQTQGQRTHTQPAVHDARQPRQGGAAPVPNPSAQPSRSNLTQNALRAHTERAQVFENRRQQTQAALLHPGSMQIQAPAATTQRPPTPPPVMPLTQFQNLPKERNQHKSPTRGAQPVKRNIPATQRHLQQGPSAPRHATVMPTNQHHHHHHHTGHNHAGAHRHGQVRGHGHRAHVTNAGQQQAHRGRPR</sequence>
<feature type="compositionally biased region" description="Basic residues" evidence="5">
    <location>
        <begin position="973"/>
        <end position="1002"/>
    </location>
</feature>
<dbReference type="PROSITE" id="PS50835">
    <property type="entry name" value="IG_LIKE"/>
    <property type="match status" value="2"/>
</dbReference>
<feature type="region of interest" description="Disordered" evidence="5">
    <location>
        <begin position="953"/>
        <end position="1017"/>
    </location>
</feature>
<keyword evidence="6" id="KW-1133">Transmembrane helix</keyword>
<feature type="region of interest" description="Disordered" evidence="5">
    <location>
        <begin position="365"/>
        <end position="405"/>
    </location>
</feature>
<dbReference type="OMA" id="HVSPQRH"/>
<feature type="compositionally biased region" description="Basic and acidic residues" evidence="5">
    <location>
        <begin position="669"/>
        <end position="686"/>
    </location>
</feature>
<dbReference type="CDD" id="cd00096">
    <property type="entry name" value="Ig"/>
    <property type="match status" value="2"/>
</dbReference>
<dbReference type="PANTHER" id="PTHR44337">
    <property type="entry name" value="CARCINOEMBRYONIC ANTIGEN-RELATED CELL ADHESION MOLECULE 8"/>
    <property type="match status" value="1"/>
</dbReference>
<feature type="compositionally biased region" description="Polar residues" evidence="5">
    <location>
        <begin position="474"/>
        <end position="485"/>
    </location>
</feature>
<evidence type="ECO:0000256" key="5">
    <source>
        <dbReference type="SAM" id="MobiDB-lite"/>
    </source>
</evidence>
<feature type="domain" description="Ig-like" evidence="8">
    <location>
        <begin position="227"/>
        <end position="312"/>
    </location>
</feature>
<keyword evidence="2" id="KW-1015">Disulfide bond</keyword>
<dbReference type="GeneID" id="108240298"/>
<name>A0A3Q3BM46_KRYMA</name>
<evidence type="ECO:0000256" key="2">
    <source>
        <dbReference type="ARBA" id="ARBA00023157"/>
    </source>
</evidence>
<dbReference type="GeneTree" id="ENSGT01130000278319"/>
<dbReference type="InterPro" id="IPR013783">
    <property type="entry name" value="Ig-like_fold"/>
</dbReference>
<evidence type="ECO:0000259" key="8">
    <source>
        <dbReference type="PROSITE" id="PS50835"/>
    </source>
</evidence>
<feature type="domain" description="Ig-like" evidence="8">
    <location>
        <begin position="134"/>
        <end position="219"/>
    </location>
</feature>
<feature type="transmembrane region" description="Helical" evidence="6">
    <location>
        <begin position="325"/>
        <end position="350"/>
    </location>
</feature>
<feature type="compositionally biased region" description="Polar residues" evidence="5">
    <location>
        <begin position="860"/>
        <end position="869"/>
    </location>
</feature>
<keyword evidence="6" id="KW-0812">Transmembrane</keyword>
<dbReference type="Ensembl" id="ENSKMAT00000026783.1">
    <property type="protein sequence ID" value="ENSKMAP00000026444.1"/>
    <property type="gene ID" value="ENSKMAG00000019627.1"/>
</dbReference>
<keyword evidence="1 7" id="KW-0732">Signal</keyword>
<feature type="compositionally biased region" description="Polar residues" evidence="5">
    <location>
        <begin position="623"/>
        <end position="632"/>
    </location>
</feature>
<dbReference type="SMART" id="SM00408">
    <property type="entry name" value="IGc2"/>
    <property type="match status" value="2"/>
</dbReference>
<dbReference type="RefSeq" id="XP_017279160.1">
    <property type="nucleotide sequence ID" value="XM_017423671.3"/>
</dbReference>
<reference evidence="9" key="1">
    <citation type="submission" date="2025-08" db="UniProtKB">
        <authorList>
            <consortium name="Ensembl"/>
        </authorList>
    </citation>
    <scope>IDENTIFICATION</scope>
</reference>
<dbReference type="Pfam" id="PF13927">
    <property type="entry name" value="Ig_3"/>
    <property type="match status" value="2"/>
</dbReference>
<organism evidence="9 10">
    <name type="scientific">Kryptolebias marmoratus</name>
    <name type="common">Mangrove killifish</name>
    <name type="synonym">Rivulus marmoratus</name>
    <dbReference type="NCBI Taxonomy" id="37003"/>
    <lineage>
        <taxon>Eukaryota</taxon>
        <taxon>Metazoa</taxon>
        <taxon>Chordata</taxon>
        <taxon>Craniata</taxon>
        <taxon>Vertebrata</taxon>
        <taxon>Euteleostomi</taxon>
        <taxon>Actinopterygii</taxon>
        <taxon>Neopterygii</taxon>
        <taxon>Teleostei</taxon>
        <taxon>Neoteleostei</taxon>
        <taxon>Acanthomorphata</taxon>
        <taxon>Ovalentaria</taxon>
        <taxon>Atherinomorphae</taxon>
        <taxon>Cyprinodontiformes</taxon>
        <taxon>Rivulidae</taxon>
        <taxon>Kryptolebias</taxon>
    </lineage>
</organism>
<dbReference type="OrthoDB" id="5969816at2759"/>
<proteinExistence type="predicted"/>
<feature type="compositionally biased region" description="Basic and acidic residues" evidence="5">
    <location>
        <begin position="703"/>
        <end position="719"/>
    </location>
</feature>
<reference evidence="9" key="2">
    <citation type="submission" date="2025-09" db="UniProtKB">
        <authorList>
            <consortium name="Ensembl"/>
        </authorList>
    </citation>
    <scope>IDENTIFICATION</scope>
</reference>
<dbReference type="KEGG" id="kmr:108240298"/>
<keyword evidence="4" id="KW-0393">Immunoglobulin domain</keyword>
<feature type="compositionally biased region" description="Polar residues" evidence="5">
    <location>
        <begin position="444"/>
        <end position="453"/>
    </location>
</feature>
<feature type="region of interest" description="Disordered" evidence="5">
    <location>
        <begin position="832"/>
        <end position="869"/>
    </location>
</feature>
<dbReference type="InterPro" id="IPR036179">
    <property type="entry name" value="Ig-like_dom_sf"/>
</dbReference>
<dbReference type="STRING" id="37003.ENSKMAP00000026444"/>
<feature type="region of interest" description="Disordered" evidence="5">
    <location>
        <begin position="420"/>
        <end position="461"/>
    </location>
</feature>
<dbReference type="InterPro" id="IPR052598">
    <property type="entry name" value="IgSF_CEA-related"/>
</dbReference>
<feature type="signal peptide" evidence="7">
    <location>
        <begin position="1"/>
        <end position="22"/>
    </location>
</feature>
<dbReference type="SMART" id="SM00409">
    <property type="entry name" value="IG"/>
    <property type="match status" value="3"/>
</dbReference>
<keyword evidence="6" id="KW-0472">Membrane</keyword>
<dbReference type="RefSeq" id="XP_017279159.1">
    <property type="nucleotide sequence ID" value="XM_017423670.3"/>
</dbReference>
<dbReference type="SUPFAM" id="SSF48726">
    <property type="entry name" value="Immunoglobulin"/>
    <property type="match status" value="3"/>
</dbReference>
<accession>A0A3Q3BM46</accession>
<feature type="region of interest" description="Disordered" evidence="5">
    <location>
        <begin position="604"/>
        <end position="801"/>
    </location>
</feature>
<feature type="region of interest" description="Disordered" evidence="5">
    <location>
        <begin position="474"/>
        <end position="495"/>
    </location>
</feature>
<feature type="region of interest" description="Disordered" evidence="5">
    <location>
        <begin position="905"/>
        <end position="924"/>
    </location>
</feature>
<dbReference type="Gene3D" id="2.60.40.10">
    <property type="entry name" value="Immunoglobulins"/>
    <property type="match status" value="3"/>
</dbReference>
<protein>
    <submittedName>
        <fullName evidence="9">Uncharacterized LOC108240298</fullName>
    </submittedName>
</protein>
<evidence type="ECO:0000313" key="10">
    <source>
        <dbReference type="Proteomes" id="UP000264800"/>
    </source>
</evidence>